<dbReference type="InterPro" id="IPR001130">
    <property type="entry name" value="TatD-like"/>
</dbReference>
<name>A0AB34HGR5_ESCRO</name>
<evidence type="ECO:0000256" key="1">
    <source>
        <dbReference type="ARBA" id="ARBA00009275"/>
    </source>
</evidence>
<comment type="caution">
    <text evidence="6">The sequence shown here is derived from an EMBL/GenBank/DDBJ whole genome shotgun (WGS) entry which is preliminary data.</text>
</comment>
<keyword evidence="7" id="KW-1185">Reference proteome</keyword>
<gene>
    <name evidence="6" type="ORF">J1605_004662</name>
</gene>
<keyword evidence="3" id="KW-0378">Hydrolase</keyword>
<evidence type="ECO:0000256" key="4">
    <source>
        <dbReference type="ARBA" id="ARBA00093287"/>
    </source>
</evidence>
<feature type="compositionally biased region" description="Pro residues" evidence="5">
    <location>
        <begin position="215"/>
        <end position="227"/>
    </location>
</feature>
<keyword evidence="2" id="KW-0479">Metal-binding</keyword>
<sequence>MGAVGVGLVDCHCHLSAPDFDHVCEGEDLDDVLEKAKKDLDVALPIIESYKDRLLAIGEVGLDFSPRIAGTDEQKEEQRQVLIRQVQLAKRLNLPLNVHSRSAGRPTIILLNEQDTLSPQSPWDMALPTSARPWTSLIHQWMCISPTITWAAAWAPSTSRPSYQPWDPQGLQPEILGHSSAQQRASTSPKTWLPPQACRHQAQDHCSPLAQPMSGPSPPTSRPAPAL</sequence>
<evidence type="ECO:0000256" key="5">
    <source>
        <dbReference type="SAM" id="MobiDB-lite"/>
    </source>
</evidence>
<dbReference type="GO" id="GO:0016788">
    <property type="term" value="F:hydrolase activity, acting on ester bonds"/>
    <property type="evidence" value="ECO:0007669"/>
    <property type="project" value="InterPro"/>
</dbReference>
<proteinExistence type="inferred from homology"/>
<feature type="compositionally biased region" description="Polar residues" evidence="5">
    <location>
        <begin position="179"/>
        <end position="190"/>
    </location>
</feature>
<dbReference type="Pfam" id="PF01026">
    <property type="entry name" value="TatD_DNase"/>
    <property type="match status" value="1"/>
</dbReference>
<evidence type="ECO:0000256" key="3">
    <source>
        <dbReference type="ARBA" id="ARBA00022801"/>
    </source>
</evidence>
<protein>
    <submittedName>
        <fullName evidence="6">Uncharacterized protein</fullName>
    </submittedName>
</protein>
<dbReference type="InterPro" id="IPR032466">
    <property type="entry name" value="Metal_Hydrolase"/>
</dbReference>
<dbReference type="GO" id="GO:0046872">
    <property type="term" value="F:metal ion binding"/>
    <property type="evidence" value="ECO:0007669"/>
    <property type="project" value="UniProtKB-KW"/>
</dbReference>
<accession>A0AB34HGR5</accession>
<dbReference type="PANTHER" id="PTHR46317">
    <property type="entry name" value="HYDROLASE OF PHP SUPERFAMILY-RELATED PROTEIN"/>
    <property type="match status" value="1"/>
</dbReference>
<comment type="function">
    <text evidence="4">Exhibits 3'-exonuclease activities and apurinic/apyrimidinic (AP) endonuclease (in vitro). Show preferential AP endonuclease activity on double-stranded DNA substrates and 3'- exonuclease activity on single-stranded DNA.</text>
</comment>
<reference evidence="6 7" key="1">
    <citation type="submission" date="2022-11" db="EMBL/GenBank/DDBJ databases">
        <title>Whole genome sequence of Eschrichtius robustus ER-17-0199.</title>
        <authorList>
            <person name="Bruniche-Olsen A."/>
            <person name="Black A.N."/>
            <person name="Fields C.J."/>
            <person name="Walden K."/>
            <person name="Dewoody J.A."/>
        </authorList>
    </citation>
    <scope>NUCLEOTIDE SEQUENCE [LARGE SCALE GENOMIC DNA]</scope>
    <source>
        <strain evidence="6">ER-17-0199</strain>
        <tissue evidence="6">Blubber</tissue>
    </source>
</reference>
<organism evidence="6 7">
    <name type="scientific">Eschrichtius robustus</name>
    <name type="common">California gray whale</name>
    <name type="synonym">Eschrichtius gibbosus</name>
    <dbReference type="NCBI Taxonomy" id="9764"/>
    <lineage>
        <taxon>Eukaryota</taxon>
        <taxon>Metazoa</taxon>
        <taxon>Chordata</taxon>
        <taxon>Craniata</taxon>
        <taxon>Vertebrata</taxon>
        <taxon>Euteleostomi</taxon>
        <taxon>Mammalia</taxon>
        <taxon>Eutheria</taxon>
        <taxon>Laurasiatheria</taxon>
        <taxon>Artiodactyla</taxon>
        <taxon>Whippomorpha</taxon>
        <taxon>Cetacea</taxon>
        <taxon>Mysticeti</taxon>
        <taxon>Eschrichtiidae</taxon>
        <taxon>Eschrichtius</taxon>
    </lineage>
</organism>
<evidence type="ECO:0000313" key="7">
    <source>
        <dbReference type="Proteomes" id="UP001159641"/>
    </source>
</evidence>
<dbReference type="Proteomes" id="UP001159641">
    <property type="component" value="Unassembled WGS sequence"/>
</dbReference>
<evidence type="ECO:0000313" key="6">
    <source>
        <dbReference type="EMBL" id="KAJ8790195.1"/>
    </source>
</evidence>
<dbReference type="AlphaFoldDB" id="A0AB34HGR5"/>
<evidence type="ECO:0000256" key="2">
    <source>
        <dbReference type="ARBA" id="ARBA00022723"/>
    </source>
</evidence>
<dbReference type="SUPFAM" id="SSF51556">
    <property type="entry name" value="Metallo-dependent hydrolases"/>
    <property type="match status" value="1"/>
</dbReference>
<dbReference type="PANTHER" id="PTHR46317:SF7">
    <property type="entry name" value="DEOXYRIBONUCLEASE TATDN3-RELATED"/>
    <property type="match status" value="1"/>
</dbReference>
<comment type="similarity">
    <text evidence="1">Belongs to the metallo-dependent hydrolases superfamily. TatD-type hydrolase family.</text>
</comment>
<feature type="region of interest" description="Disordered" evidence="5">
    <location>
        <begin position="159"/>
        <end position="227"/>
    </location>
</feature>
<dbReference type="Gene3D" id="3.20.20.140">
    <property type="entry name" value="Metal-dependent hydrolases"/>
    <property type="match status" value="1"/>
</dbReference>
<dbReference type="EMBL" id="JAIQCJ010001364">
    <property type="protein sequence ID" value="KAJ8790195.1"/>
    <property type="molecule type" value="Genomic_DNA"/>
</dbReference>